<protein>
    <recommendedName>
        <fullName evidence="2">histidine kinase</fullName>
        <ecNumber evidence="2">2.7.13.3</ecNumber>
    </recommendedName>
</protein>
<feature type="modified residue" description="4-aspartylphosphate" evidence="6">
    <location>
        <position position="56"/>
    </location>
</feature>
<dbReference type="AlphaFoldDB" id="A0A947DHG0"/>
<dbReference type="Gene3D" id="3.40.50.2300">
    <property type="match status" value="1"/>
</dbReference>
<accession>A0A947DHG0</accession>
<dbReference type="InterPro" id="IPR011006">
    <property type="entry name" value="CheY-like_superfamily"/>
</dbReference>
<dbReference type="EC" id="2.7.13.3" evidence="2"/>
<dbReference type="Gene3D" id="1.10.287.130">
    <property type="match status" value="1"/>
</dbReference>
<dbReference type="CDD" id="cd19920">
    <property type="entry name" value="REC_PA4781-like"/>
    <property type="match status" value="1"/>
</dbReference>
<dbReference type="InterPro" id="IPR004358">
    <property type="entry name" value="Sig_transdc_His_kin-like_C"/>
</dbReference>
<feature type="domain" description="Histidine kinase" evidence="7">
    <location>
        <begin position="172"/>
        <end position="433"/>
    </location>
</feature>
<keyword evidence="4 9" id="KW-0808">Transferase</keyword>
<dbReference type="InterPro" id="IPR003594">
    <property type="entry name" value="HATPase_dom"/>
</dbReference>
<reference evidence="9" key="1">
    <citation type="submission" date="2020-11" db="EMBL/GenBank/DDBJ databases">
        <authorList>
            <person name="Konstantinou D."/>
            <person name="Gkelis S."/>
            <person name="Popin R."/>
            <person name="Fewer D."/>
            <person name="Sivonen K."/>
        </authorList>
    </citation>
    <scope>NUCLEOTIDE SEQUENCE</scope>
    <source>
        <strain evidence="9">TAU-MAC 1115</strain>
    </source>
</reference>
<dbReference type="SMART" id="SM00387">
    <property type="entry name" value="HATPase_c"/>
    <property type="match status" value="1"/>
</dbReference>
<dbReference type="PANTHER" id="PTHR43547">
    <property type="entry name" value="TWO-COMPONENT HISTIDINE KINASE"/>
    <property type="match status" value="1"/>
</dbReference>
<dbReference type="GO" id="GO:0000155">
    <property type="term" value="F:phosphorelay sensor kinase activity"/>
    <property type="evidence" value="ECO:0007669"/>
    <property type="project" value="TreeGrafter"/>
</dbReference>
<keyword evidence="3 6" id="KW-0597">Phosphoprotein</keyword>
<dbReference type="InterPro" id="IPR001789">
    <property type="entry name" value="Sig_transdc_resp-reg_receiver"/>
</dbReference>
<dbReference type="Pfam" id="PF00072">
    <property type="entry name" value="Response_reg"/>
    <property type="match status" value="1"/>
</dbReference>
<evidence type="ECO:0000256" key="6">
    <source>
        <dbReference type="PROSITE-ProRule" id="PRU00169"/>
    </source>
</evidence>
<proteinExistence type="predicted"/>
<evidence type="ECO:0000256" key="5">
    <source>
        <dbReference type="ARBA" id="ARBA00023012"/>
    </source>
</evidence>
<evidence type="ECO:0000256" key="3">
    <source>
        <dbReference type="ARBA" id="ARBA00022553"/>
    </source>
</evidence>
<dbReference type="PROSITE" id="PS50110">
    <property type="entry name" value="RESPONSE_REGULATORY"/>
    <property type="match status" value="1"/>
</dbReference>
<organism evidence="9 10">
    <name type="scientific">Leptothoe spongobia TAU-MAC 1115</name>
    <dbReference type="NCBI Taxonomy" id="1967444"/>
    <lineage>
        <taxon>Bacteria</taxon>
        <taxon>Bacillati</taxon>
        <taxon>Cyanobacteriota</taxon>
        <taxon>Cyanophyceae</taxon>
        <taxon>Nodosilineales</taxon>
        <taxon>Cymatolegaceae</taxon>
        <taxon>Leptothoe</taxon>
        <taxon>Leptothoe spongobia</taxon>
    </lineage>
</organism>
<evidence type="ECO:0000256" key="2">
    <source>
        <dbReference type="ARBA" id="ARBA00012438"/>
    </source>
</evidence>
<reference evidence="9" key="2">
    <citation type="journal article" date="2021" name="Mar. Drugs">
        <title>Genome Reduction and Secondary Metabolism of the Marine Sponge-Associated Cyanobacterium Leptothoe.</title>
        <authorList>
            <person name="Konstantinou D."/>
            <person name="Popin R.V."/>
            <person name="Fewer D.P."/>
            <person name="Sivonen K."/>
            <person name="Gkelis S."/>
        </authorList>
    </citation>
    <scope>NUCLEOTIDE SEQUENCE</scope>
    <source>
        <strain evidence="9">TAU-MAC 1115</strain>
    </source>
</reference>
<gene>
    <name evidence="9" type="ORF">IXB50_16250</name>
</gene>
<keyword evidence="10" id="KW-1185">Reference proteome</keyword>
<dbReference type="PROSITE" id="PS50109">
    <property type="entry name" value="HIS_KIN"/>
    <property type="match status" value="1"/>
</dbReference>
<dbReference type="EMBL" id="JADOES010000037">
    <property type="protein sequence ID" value="MBT9316981.1"/>
    <property type="molecule type" value="Genomic_DNA"/>
</dbReference>
<comment type="catalytic activity">
    <reaction evidence="1">
        <text>ATP + protein L-histidine = ADP + protein N-phospho-L-histidine.</text>
        <dbReference type="EC" id="2.7.13.3"/>
    </reaction>
</comment>
<keyword evidence="5" id="KW-0902">Two-component regulatory system</keyword>
<dbReference type="SUPFAM" id="SSF52172">
    <property type="entry name" value="CheY-like"/>
    <property type="match status" value="1"/>
</dbReference>
<sequence>MQITDAEILVVDDTPANLKVVTETLASAGYRVAIATSGERALKQLQNRVPALILLDIQMPGINGFETCKKIKENPELYRIPIIFLTARSDTDSTLKGFELGAVDYISKPFKEPELLARVKIHLQLQQMTQTLEQQVSERTQALSSALTELQRYQLQLIQHEKMSALGNLVAGIGHEINNPLGFVDGNILVLKEYFDDFLTYLRLYEQTYPPSNEVLSSKRRELDIDYLLTDIDTIFESMTKGCDLIRDVSKSIRIFSRTDTAAKLTSNLHEGLDSTLHILKYRLKAKDSRPAIQVIRDYSELPDIKCFPGQLNQAFMNILANAIDMFEEVAENTDYATLETNPQSIIVRTRLVQHQETESVEITITDNGKGISEDVCSQIFERNFTTKSVGKGTGLGLAIAHQVIVEKHGGSLNVQSELDQGTTFQIYLPTMD</sequence>
<dbReference type="PANTHER" id="PTHR43547:SF2">
    <property type="entry name" value="HYBRID SIGNAL TRANSDUCTION HISTIDINE KINASE C"/>
    <property type="match status" value="1"/>
</dbReference>
<evidence type="ECO:0000313" key="10">
    <source>
        <dbReference type="Proteomes" id="UP000717364"/>
    </source>
</evidence>
<keyword evidence="4 9" id="KW-0418">Kinase</keyword>
<evidence type="ECO:0000259" key="8">
    <source>
        <dbReference type="PROSITE" id="PS50110"/>
    </source>
</evidence>
<feature type="domain" description="Response regulatory" evidence="8">
    <location>
        <begin position="7"/>
        <end position="123"/>
    </location>
</feature>
<dbReference type="Gene3D" id="3.30.565.10">
    <property type="entry name" value="Histidine kinase-like ATPase, C-terminal domain"/>
    <property type="match status" value="1"/>
</dbReference>
<dbReference type="RefSeq" id="WP_215610048.1">
    <property type="nucleotide sequence ID" value="NZ_JADOES010000037.1"/>
</dbReference>
<dbReference type="Proteomes" id="UP000717364">
    <property type="component" value="Unassembled WGS sequence"/>
</dbReference>
<dbReference type="InterPro" id="IPR005467">
    <property type="entry name" value="His_kinase_dom"/>
</dbReference>
<dbReference type="PRINTS" id="PR00344">
    <property type="entry name" value="BCTRLSENSOR"/>
</dbReference>
<dbReference type="SUPFAM" id="SSF55874">
    <property type="entry name" value="ATPase domain of HSP90 chaperone/DNA topoisomerase II/histidine kinase"/>
    <property type="match status" value="1"/>
</dbReference>
<comment type="caution">
    <text evidence="9">The sequence shown here is derived from an EMBL/GenBank/DDBJ whole genome shotgun (WGS) entry which is preliminary data.</text>
</comment>
<name>A0A947DHG0_9CYAN</name>
<dbReference type="InterPro" id="IPR036890">
    <property type="entry name" value="HATPase_C_sf"/>
</dbReference>
<dbReference type="Pfam" id="PF02518">
    <property type="entry name" value="HATPase_c"/>
    <property type="match status" value="1"/>
</dbReference>
<evidence type="ECO:0000256" key="4">
    <source>
        <dbReference type="ARBA" id="ARBA00022777"/>
    </source>
</evidence>
<evidence type="ECO:0000313" key="9">
    <source>
        <dbReference type="EMBL" id="MBT9316981.1"/>
    </source>
</evidence>
<evidence type="ECO:0000256" key="1">
    <source>
        <dbReference type="ARBA" id="ARBA00000085"/>
    </source>
</evidence>
<dbReference type="SMART" id="SM00448">
    <property type="entry name" value="REC"/>
    <property type="match status" value="1"/>
</dbReference>
<evidence type="ECO:0000259" key="7">
    <source>
        <dbReference type="PROSITE" id="PS50109"/>
    </source>
</evidence>